<gene>
    <name evidence="1" type="ORF">pkur_cds_758</name>
</gene>
<dbReference type="Proteomes" id="UP001185135">
    <property type="component" value="Segment"/>
</dbReference>
<reference evidence="1" key="1">
    <citation type="submission" date="2022-06" db="EMBL/GenBank/DDBJ databases">
        <authorList>
            <person name="Legendre M."/>
            <person name="Claverie J.-M."/>
            <person name="Alempic J.-M."/>
            <person name="Abergel C."/>
        </authorList>
    </citation>
    <scope>NUCLEOTIDE SEQUENCE</scope>
    <source>
        <strain evidence="1">Kuranda</strain>
    </source>
</reference>
<protein>
    <submittedName>
        <fullName evidence="1">Uncharacterized protein</fullName>
    </submittedName>
</protein>
<evidence type="ECO:0000313" key="2">
    <source>
        <dbReference type="Proteomes" id="UP001185135"/>
    </source>
</evidence>
<name>A0AA95EDQ6_9VIRU</name>
<evidence type="ECO:0000313" key="1">
    <source>
        <dbReference type="EMBL" id="WBR14932.1"/>
    </source>
</evidence>
<accession>A0AA95EDQ6</accession>
<proteinExistence type="predicted"/>
<dbReference type="EMBL" id="ON887157">
    <property type="protein sequence ID" value="WBR14932.1"/>
    <property type="molecule type" value="Genomic_DNA"/>
</dbReference>
<organism evidence="1 2">
    <name type="scientific">Pandoravirus kuranda</name>
    <dbReference type="NCBI Taxonomy" id="3019033"/>
    <lineage>
        <taxon>Viruses</taxon>
        <taxon>Pandoravirus</taxon>
    </lineage>
</organism>
<sequence>MVAKDKDAATAAMLSGTPALPSLALEAIFKAYLDAAFAIDAGGADTCTAHKRRWLALHAPLAVSPEFCLVARRFARAYLPARQRRRAAGVDVAAWEGCDLGAPWSPSAYGTLTVVGSRDCGGKHAAACDVVRTMAGQYQSLYVVRSSASPCRLEPAACDSVLSVAGTTAWMAVAADADVPDAVVRIVHRHRAERASLNESKRGVILVAACGLYFAKQSIDPADCGAHRLTSAIDVAKRNGMHVVVAASGAVIESADFIEAIDRLVLVAPGVDSRDALARLFAPAAARLPSALSGLMATVERYDALVFERRPGSSVVSVWTRTRAAR</sequence>